<dbReference type="PANTHER" id="PTHR31964">
    <property type="entry name" value="ADENINE NUCLEOTIDE ALPHA HYDROLASES-LIKE SUPERFAMILY PROTEIN"/>
    <property type="match status" value="1"/>
</dbReference>
<protein>
    <submittedName>
        <fullName evidence="3">Universal stress protein</fullName>
    </submittedName>
</protein>
<dbReference type="PANTHER" id="PTHR31964:SF113">
    <property type="entry name" value="USPA DOMAIN-CONTAINING PROTEIN"/>
    <property type="match status" value="1"/>
</dbReference>
<keyword evidence="4" id="KW-1185">Reference proteome</keyword>
<accession>A0ABX1SDY0</accession>
<proteinExistence type="inferred from homology"/>
<dbReference type="Pfam" id="PF00582">
    <property type="entry name" value="Usp"/>
    <property type="match status" value="1"/>
</dbReference>
<evidence type="ECO:0000256" key="1">
    <source>
        <dbReference type="ARBA" id="ARBA00008791"/>
    </source>
</evidence>
<dbReference type="InterPro" id="IPR006015">
    <property type="entry name" value="Universal_stress_UspA"/>
</dbReference>
<dbReference type="Proteomes" id="UP000820669">
    <property type="component" value="Unassembled WGS sequence"/>
</dbReference>
<dbReference type="PRINTS" id="PR01438">
    <property type="entry name" value="UNVRSLSTRESS"/>
</dbReference>
<comment type="similarity">
    <text evidence="1">Belongs to the universal stress protein A family.</text>
</comment>
<reference evidence="3 4" key="1">
    <citation type="submission" date="2020-04" db="EMBL/GenBank/DDBJ databases">
        <authorList>
            <person name="Klaysubun C."/>
            <person name="Duangmal K."/>
            <person name="Lipun K."/>
        </authorList>
    </citation>
    <scope>NUCLEOTIDE SEQUENCE [LARGE SCALE GENOMIC DNA]</scope>
    <source>
        <strain evidence="3 4">K10HN5</strain>
    </source>
</reference>
<evidence type="ECO:0000313" key="3">
    <source>
        <dbReference type="EMBL" id="NMH99315.1"/>
    </source>
</evidence>
<dbReference type="EMBL" id="JAAXLA010000034">
    <property type="protein sequence ID" value="NMH99315.1"/>
    <property type="molecule type" value="Genomic_DNA"/>
</dbReference>
<dbReference type="SUPFAM" id="SSF52402">
    <property type="entry name" value="Adenine nucleotide alpha hydrolases-like"/>
    <property type="match status" value="1"/>
</dbReference>
<dbReference type="InterPro" id="IPR014729">
    <property type="entry name" value="Rossmann-like_a/b/a_fold"/>
</dbReference>
<dbReference type="Gene3D" id="3.40.50.620">
    <property type="entry name" value="HUPs"/>
    <property type="match status" value="1"/>
</dbReference>
<comment type="caution">
    <text evidence="3">The sequence shown here is derived from an EMBL/GenBank/DDBJ whole genome shotgun (WGS) entry which is preliminary data.</text>
</comment>
<evidence type="ECO:0000313" key="4">
    <source>
        <dbReference type="Proteomes" id="UP000820669"/>
    </source>
</evidence>
<sequence>MDESGTIVVGVDGSAESRAALRHALEDAARRTARVRVVSVFQPPEYWAIAYGMAAPPTPEEVAADVETSTEEMVAAVVAEHPGLARVPVDIRALAGAPAKTLIDQAQGAQLLVLGHRGRGGFTSALLGSVGMQCVLHAACPVTIVRPAEVPVDEPATESGTAVPASA</sequence>
<name>A0ABX1SDY0_9PSEU</name>
<dbReference type="InterPro" id="IPR006016">
    <property type="entry name" value="UspA"/>
</dbReference>
<dbReference type="RefSeq" id="WP_169382799.1">
    <property type="nucleotide sequence ID" value="NZ_JAAXLA010000034.1"/>
</dbReference>
<evidence type="ECO:0000259" key="2">
    <source>
        <dbReference type="Pfam" id="PF00582"/>
    </source>
</evidence>
<dbReference type="CDD" id="cd00293">
    <property type="entry name" value="USP-like"/>
    <property type="match status" value="1"/>
</dbReference>
<gene>
    <name evidence="3" type="ORF">HF526_18650</name>
</gene>
<feature type="domain" description="UspA" evidence="2">
    <location>
        <begin position="6"/>
        <end position="146"/>
    </location>
</feature>
<organism evidence="3 4">
    <name type="scientific">Pseudonocardia acidicola</name>
    <dbReference type="NCBI Taxonomy" id="2724939"/>
    <lineage>
        <taxon>Bacteria</taxon>
        <taxon>Bacillati</taxon>
        <taxon>Actinomycetota</taxon>
        <taxon>Actinomycetes</taxon>
        <taxon>Pseudonocardiales</taxon>
        <taxon>Pseudonocardiaceae</taxon>
        <taxon>Pseudonocardia</taxon>
    </lineage>
</organism>